<keyword evidence="1" id="KW-0472">Membrane</keyword>
<protein>
    <submittedName>
        <fullName evidence="2">Uncharacterized protein</fullName>
    </submittedName>
</protein>
<dbReference type="AlphaFoldDB" id="A0A6D2JNC1"/>
<sequence length="150" mass="16398">MTVAALRHVRQIAQATTGEVQYCGGRQPAVLTFKNFQAETAVVSMILLMVLWMMDGLLLSSDGGEDITIMINSSSSKFAGSQYSNSFLPSFGSGVLCAKASMLLQVRLYHDLAFMKMQKNWFSLVSNSYLSSLDECSTTCTDSVPERTPS</sequence>
<dbReference type="PANTHER" id="PTHR45950">
    <property type="entry name" value="HOMEOBOX-LEUCINE ZIPPER PROTEIN ATHB-14"/>
    <property type="match status" value="1"/>
</dbReference>
<feature type="transmembrane region" description="Helical" evidence="1">
    <location>
        <begin position="36"/>
        <end position="54"/>
    </location>
</feature>
<dbReference type="Proteomes" id="UP000467841">
    <property type="component" value="Unassembled WGS sequence"/>
</dbReference>
<keyword evidence="1" id="KW-1133">Transmembrane helix</keyword>
<evidence type="ECO:0000313" key="3">
    <source>
        <dbReference type="Proteomes" id="UP000467841"/>
    </source>
</evidence>
<accession>A0A6D2JNC1</accession>
<keyword evidence="3" id="KW-1185">Reference proteome</keyword>
<dbReference type="PANTHER" id="PTHR45950:SF9">
    <property type="entry name" value="HOMEOBOX-LEUCINE ZIPPER PROTEIN ATHB-9"/>
    <property type="match status" value="1"/>
</dbReference>
<dbReference type="OrthoDB" id="1742135at2759"/>
<evidence type="ECO:0000313" key="2">
    <source>
        <dbReference type="EMBL" id="CAA7038719.1"/>
    </source>
</evidence>
<dbReference type="InterPro" id="IPR044830">
    <property type="entry name" value="HD-Zip_III"/>
</dbReference>
<organism evidence="2 3">
    <name type="scientific">Microthlaspi erraticum</name>
    <dbReference type="NCBI Taxonomy" id="1685480"/>
    <lineage>
        <taxon>Eukaryota</taxon>
        <taxon>Viridiplantae</taxon>
        <taxon>Streptophyta</taxon>
        <taxon>Embryophyta</taxon>
        <taxon>Tracheophyta</taxon>
        <taxon>Spermatophyta</taxon>
        <taxon>Magnoliopsida</taxon>
        <taxon>eudicotyledons</taxon>
        <taxon>Gunneridae</taxon>
        <taxon>Pentapetalae</taxon>
        <taxon>rosids</taxon>
        <taxon>malvids</taxon>
        <taxon>Brassicales</taxon>
        <taxon>Brassicaceae</taxon>
        <taxon>Coluteocarpeae</taxon>
        <taxon>Microthlaspi</taxon>
    </lineage>
</organism>
<name>A0A6D2JNC1_9BRAS</name>
<evidence type="ECO:0000256" key="1">
    <source>
        <dbReference type="SAM" id="Phobius"/>
    </source>
</evidence>
<comment type="caution">
    <text evidence="2">The sequence shown here is derived from an EMBL/GenBank/DDBJ whole genome shotgun (WGS) entry which is preliminary data.</text>
</comment>
<dbReference type="GO" id="GO:0003700">
    <property type="term" value="F:DNA-binding transcription factor activity"/>
    <property type="evidence" value="ECO:0007669"/>
    <property type="project" value="InterPro"/>
</dbReference>
<feature type="transmembrane region" description="Helical" evidence="1">
    <location>
        <begin position="87"/>
        <end position="109"/>
    </location>
</feature>
<dbReference type="EMBL" id="CACVBM020001196">
    <property type="protein sequence ID" value="CAA7038719.1"/>
    <property type="molecule type" value="Genomic_DNA"/>
</dbReference>
<gene>
    <name evidence="2" type="ORF">MERR_LOCUS25954</name>
</gene>
<keyword evidence="1" id="KW-0812">Transmembrane</keyword>
<proteinExistence type="predicted"/>
<reference evidence="2" key="1">
    <citation type="submission" date="2020-01" db="EMBL/GenBank/DDBJ databases">
        <authorList>
            <person name="Mishra B."/>
        </authorList>
    </citation>
    <scope>NUCLEOTIDE SEQUENCE [LARGE SCALE GENOMIC DNA]</scope>
</reference>